<dbReference type="AlphaFoldDB" id="A0A8J7HXG6"/>
<dbReference type="Gene3D" id="1.20.120.160">
    <property type="entry name" value="HPT domain"/>
    <property type="match status" value="1"/>
</dbReference>
<dbReference type="CDD" id="cd00383">
    <property type="entry name" value="trans_reg_C"/>
    <property type="match status" value="1"/>
</dbReference>
<feature type="domain" description="Response regulatory" evidence="4">
    <location>
        <begin position="2"/>
        <end position="116"/>
    </location>
</feature>
<dbReference type="GO" id="GO:0032993">
    <property type="term" value="C:protein-DNA complex"/>
    <property type="evidence" value="ECO:0007669"/>
    <property type="project" value="TreeGrafter"/>
</dbReference>
<keyword evidence="2" id="KW-0597">Phosphoprotein</keyword>
<comment type="caution">
    <text evidence="6">The sequence shown here is derived from an EMBL/GenBank/DDBJ whole genome shotgun (WGS) entry which is preliminary data.</text>
</comment>
<dbReference type="SMART" id="SM00862">
    <property type="entry name" value="Trans_reg_C"/>
    <property type="match status" value="1"/>
</dbReference>
<feature type="domain" description="Response regulatory" evidence="4">
    <location>
        <begin position="371"/>
        <end position="486"/>
    </location>
</feature>
<evidence type="ECO:0000313" key="7">
    <source>
        <dbReference type="Proteomes" id="UP000632766"/>
    </source>
</evidence>
<reference evidence="6 7" key="1">
    <citation type="journal article" date="2021" name="Int. J. Syst. Evol. Microbiol.">
        <title>Amazonocrinis nigriterrae gen. nov., sp. nov., Atlanticothrix silvestris gen. nov., sp. nov. and Dendronalium phyllosphericum gen. nov., sp. nov., nostocacean cyanobacteria from Brazilian environments.</title>
        <authorList>
            <person name="Alvarenga D.O."/>
            <person name="Andreote A.P.D."/>
            <person name="Branco L.H.Z."/>
            <person name="Delbaje E."/>
            <person name="Cruz R.B."/>
            <person name="Varani A.M."/>
            <person name="Fiore M.F."/>
        </authorList>
    </citation>
    <scope>NUCLEOTIDE SEQUENCE [LARGE SCALE GENOMIC DNA]</scope>
    <source>
        <strain evidence="6 7">CENA67</strain>
    </source>
</reference>
<dbReference type="Pfam" id="PF00486">
    <property type="entry name" value="Trans_reg_C"/>
    <property type="match status" value="1"/>
</dbReference>
<feature type="DNA-binding region" description="OmpR/PhoB-type" evidence="3">
    <location>
        <begin position="125"/>
        <end position="224"/>
    </location>
</feature>
<evidence type="ECO:0000313" key="6">
    <source>
        <dbReference type="EMBL" id="MBH8565310.1"/>
    </source>
</evidence>
<dbReference type="InterPro" id="IPR036641">
    <property type="entry name" value="HPT_dom_sf"/>
</dbReference>
<proteinExistence type="predicted"/>
<sequence>MKILLVEDDRPMAAVLCELLTTQYYTVELATDGEAGLALATSSNFDLILLDLLIPKLDGISLCRQLRTQGIQKPILLLTAKDQSADVVKGLDAGADDYLTKPYQISELLARIRALLRRGQNELAPTLLTWENLCVNPVSAEVTYKKQLVSLSPKEYSLLGLFLRNPQRVFSRSDIIDRLWSFDATPSEATVTNLIKDLRQKLKAAGMCADLFETVYGLGYRLKTPPKTEQALDVLSVQSAKTQKLGKARKEKPQTSLASVNKVIERYKDTFVQRVTLLEQVEQALQTGKLQPELQQRASNEAHKLAGTLGSFGYEIGSKLAKAIEHLLMDDKLLGAKEVSQLAKLIIQLKEALSKPPTPITIEEQKPPQNPLVLVINDQSLANQLKAEAMNWGVEIEAAGNWAIAQQKISQSPQAVLLNINQQQPLEDSLTLLQKLKEQLPNTAILAIAEQDNLTERVAVSRLGIQRYLHKPVANAEVFAAIAQVLPKSPASQAKVLILDDDPIALELLSNLLSPWGLGVKTLQDPRQFWQVLIATIPDLLVIDLEMPTYNGIDLCRVVRQDPKWGNLPILVVTAHTDIESIQQVFAAGADDFISKPVVGPELVTRVISRIDRSRLQQELTTLKRRIRNS</sequence>
<dbReference type="Gene3D" id="6.10.250.690">
    <property type="match status" value="1"/>
</dbReference>
<dbReference type="InterPro" id="IPR008207">
    <property type="entry name" value="Sig_transdc_His_kin_Hpt_dom"/>
</dbReference>
<dbReference type="GO" id="GO:0000156">
    <property type="term" value="F:phosphorelay response regulator activity"/>
    <property type="evidence" value="ECO:0007669"/>
    <property type="project" value="TreeGrafter"/>
</dbReference>
<accession>A0A8J7HXG6</accession>
<dbReference type="SMART" id="SM00448">
    <property type="entry name" value="REC"/>
    <property type="match status" value="3"/>
</dbReference>
<name>A0A8J7HXG6_9NOST</name>
<evidence type="ECO:0000256" key="1">
    <source>
        <dbReference type="ARBA" id="ARBA00023125"/>
    </source>
</evidence>
<dbReference type="Gene3D" id="3.40.50.2300">
    <property type="match status" value="3"/>
</dbReference>
<dbReference type="SUPFAM" id="SSF46894">
    <property type="entry name" value="C-terminal effector domain of the bipartite response regulators"/>
    <property type="match status" value="1"/>
</dbReference>
<dbReference type="PROSITE" id="PS51755">
    <property type="entry name" value="OMPR_PHOB"/>
    <property type="match status" value="1"/>
</dbReference>
<dbReference type="Pfam" id="PF01627">
    <property type="entry name" value="Hpt"/>
    <property type="match status" value="1"/>
</dbReference>
<dbReference type="GO" id="GO:0006355">
    <property type="term" value="P:regulation of DNA-templated transcription"/>
    <property type="evidence" value="ECO:0007669"/>
    <property type="project" value="InterPro"/>
</dbReference>
<evidence type="ECO:0000256" key="2">
    <source>
        <dbReference type="PROSITE-ProRule" id="PRU00169"/>
    </source>
</evidence>
<dbReference type="PANTHER" id="PTHR48111">
    <property type="entry name" value="REGULATOR OF RPOS"/>
    <property type="match status" value="1"/>
</dbReference>
<dbReference type="InterPro" id="IPR001867">
    <property type="entry name" value="OmpR/PhoB-type_DNA-bd"/>
</dbReference>
<evidence type="ECO:0000259" key="5">
    <source>
        <dbReference type="PROSITE" id="PS51755"/>
    </source>
</evidence>
<evidence type="ECO:0000256" key="3">
    <source>
        <dbReference type="PROSITE-ProRule" id="PRU01091"/>
    </source>
</evidence>
<dbReference type="EMBL" id="JAECZC010000059">
    <property type="protein sequence ID" value="MBH8565310.1"/>
    <property type="molecule type" value="Genomic_DNA"/>
</dbReference>
<dbReference type="GO" id="GO:0000976">
    <property type="term" value="F:transcription cis-regulatory region binding"/>
    <property type="evidence" value="ECO:0007669"/>
    <property type="project" value="TreeGrafter"/>
</dbReference>
<dbReference type="RefSeq" id="WP_198127112.1">
    <property type="nucleotide sequence ID" value="NZ_JAECZC010000059.1"/>
</dbReference>
<keyword evidence="7" id="KW-1185">Reference proteome</keyword>
<dbReference type="PANTHER" id="PTHR48111:SF15">
    <property type="entry name" value="OMPR SUBFAMILY"/>
    <property type="match status" value="1"/>
</dbReference>
<dbReference type="SUPFAM" id="SSF47226">
    <property type="entry name" value="Histidine-containing phosphotransfer domain, HPT domain"/>
    <property type="match status" value="1"/>
</dbReference>
<evidence type="ECO:0000259" key="4">
    <source>
        <dbReference type="PROSITE" id="PS50110"/>
    </source>
</evidence>
<feature type="modified residue" description="4-aspartylphosphate" evidence="2">
    <location>
        <position position="51"/>
    </location>
</feature>
<dbReference type="InterPro" id="IPR011006">
    <property type="entry name" value="CheY-like_superfamily"/>
</dbReference>
<dbReference type="InterPro" id="IPR001789">
    <property type="entry name" value="Sig_transdc_resp-reg_receiver"/>
</dbReference>
<dbReference type="Proteomes" id="UP000632766">
    <property type="component" value="Unassembled WGS sequence"/>
</dbReference>
<dbReference type="Gene3D" id="1.10.10.10">
    <property type="entry name" value="Winged helix-like DNA-binding domain superfamily/Winged helix DNA-binding domain"/>
    <property type="match status" value="1"/>
</dbReference>
<feature type="domain" description="OmpR/PhoB-type" evidence="5">
    <location>
        <begin position="125"/>
        <end position="224"/>
    </location>
</feature>
<gene>
    <name evidence="6" type="ORF">I8748_24530</name>
</gene>
<keyword evidence="1 3" id="KW-0238">DNA-binding</keyword>
<dbReference type="GO" id="GO:0005829">
    <property type="term" value="C:cytosol"/>
    <property type="evidence" value="ECO:0007669"/>
    <property type="project" value="TreeGrafter"/>
</dbReference>
<dbReference type="InterPro" id="IPR039420">
    <property type="entry name" value="WalR-like"/>
</dbReference>
<dbReference type="PROSITE" id="PS50110">
    <property type="entry name" value="RESPONSE_REGULATORY"/>
    <property type="match status" value="3"/>
</dbReference>
<protein>
    <submittedName>
        <fullName evidence="6">Response regulator</fullName>
    </submittedName>
</protein>
<feature type="modified residue" description="4-aspartylphosphate" evidence="2">
    <location>
        <position position="544"/>
    </location>
</feature>
<dbReference type="SUPFAM" id="SSF52172">
    <property type="entry name" value="CheY-like"/>
    <property type="match status" value="3"/>
</dbReference>
<feature type="domain" description="Response regulatory" evidence="4">
    <location>
        <begin position="495"/>
        <end position="611"/>
    </location>
</feature>
<organism evidence="6 7">
    <name type="scientific">Amazonocrinis nigriterrae CENA67</name>
    <dbReference type="NCBI Taxonomy" id="2794033"/>
    <lineage>
        <taxon>Bacteria</taxon>
        <taxon>Bacillati</taxon>
        <taxon>Cyanobacteriota</taxon>
        <taxon>Cyanophyceae</taxon>
        <taxon>Nostocales</taxon>
        <taxon>Nostocaceae</taxon>
        <taxon>Amazonocrinis</taxon>
        <taxon>Amazonocrinis nigriterrae</taxon>
    </lineage>
</organism>
<dbReference type="InterPro" id="IPR016032">
    <property type="entry name" value="Sig_transdc_resp-reg_C-effctor"/>
</dbReference>
<comment type="caution">
    <text evidence="2">Lacks conserved residue(s) required for the propagation of feature annotation.</text>
</comment>
<dbReference type="InterPro" id="IPR036388">
    <property type="entry name" value="WH-like_DNA-bd_sf"/>
</dbReference>
<dbReference type="Pfam" id="PF00072">
    <property type="entry name" value="Response_reg"/>
    <property type="match status" value="3"/>
</dbReference>